<sequence length="364" mass="41887">MKNLLIVTKSQYGYHIDPYKFGYYLKNDFQITHLSWDFGLPKITVPGVQTKYLTREGSKAMRFFQFLKQINKEIKTGNYDLVFLVYFPGCSFLLRENPQQIFNLDIRTATDTDSSLINFCKDKLLKWESSRFPRLSILSHGLAKKLGFKKYHFLPLGGERFCTINKSFDQANLLYVGTLENRNLLVFIRGFHKFLKSLDTAYPSISLTIVGDGPGNERSEIENYIQSNHLEKVIKTTGYVHNDLLHDYFEKANVGVSFVPITPYYTHQPPTKTYEYLLSGLPVLATATEENAKIISDDCGVLVQDSEEAVTSGLTKLMQRLKEFDSEKIRQACSENSWQNISKNNLRPYLESLMFTNQMSFQIG</sequence>
<accession>A0ABT8C2J1</accession>
<organism evidence="1 2">
    <name type="scientific">Cyclobacterium jeungdonense</name>
    <dbReference type="NCBI Taxonomy" id="708087"/>
    <lineage>
        <taxon>Bacteria</taxon>
        <taxon>Pseudomonadati</taxon>
        <taxon>Bacteroidota</taxon>
        <taxon>Cytophagia</taxon>
        <taxon>Cytophagales</taxon>
        <taxon>Cyclobacteriaceae</taxon>
        <taxon>Cyclobacterium</taxon>
    </lineage>
</organism>
<gene>
    <name evidence="1" type="ORF">QWZ15_01835</name>
</gene>
<dbReference type="Gene3D" id="3.40.50.2000">
    <property type="entry name" value="Glycogen Phosphorylase B"/>
    <property type="match status" value="1"/>
</dbReference>
<dbReference type="EMBL" id="JAUFQS010000003">
    <property type="protein sequence ID" value="MDN3686556.1"/>
    <property type="molecule type" value="Genomic_DNA"/>
</dbReference>
<keyword evidence="1" id="KW-0808">Transferase</keyword>
<reference evidence="2" key="1">
    <citation type="journal article" date="2019" name="Int. J. Syst. Evol. Microbiol.">
        <title>The Global Catalogue of Microorganisms (GCM) 10K type strain sequencing project: providing services to taxonomists for standard genome sequencing and annotation.</title>
        <authorList>
            <consortium name="The Broad Institute Genomics Platform"/>
            <consortium name="The Broad Institute Genome Sequencing Center for Infectious Disease"/>
            <person name="Wu L."/>
            <person name="Ma J."/>
        </authorList>
    </citation>
    <scope>NUCLEOTIDE SEQUENCE [LARGE SCALE GENOMIC DNA]</scope>
    <source>
        <strain evidence="2">CECT 7706</strain>
    </source>
</reference>
<keyword evidence="2" id="KW-1185">Reference proteome</keyword>
<dbReference type="Pfam" id="PF13692">
    <property type="entry name" value="Glyco_trans_1_4"/>
    <property type="match status" value="1"/>
</dbReference>
<dbReference type="GO" id="GO:0016757">
    <property type="term" value="F:glycosyltransferase activity"/>
    <property type="evidence" value="ECO:0007669"/>
    <property type="project" value="UniProtKB-KW"/>
</dbReference>
<proteinExistence type="predicted"/>
<protein>
    <submittedName>
        <fullName evidence="1">Glycosyltransferase</fullName>
        <ecNumber evidence="1">2.4.-.-</ecNumber>
    </submittedName>
</protein>
<evidence type="ECO:0000313" key="2">
    <source>
        <dbReference type="Proteomes" id="UP001236663"/>
    </source>
</evidence>
<dbReference type="Proteomes" id="UP001236663">
    <property type="component" value="Unassembled WGS sequence"/>
</dbReference>
<dbReference type="RefSeq" id="WP_163384713.1">
    <property type="nucleotide sequence ID" value="NZ_JAUFQS010000003.1"/>
</dbReference>
<dbReference type="PANTHER" id="PTHR12526:SF630">
    <property type="entry name" value="GLYCOSYLTRANSFERASE"/>
    <property type="match status" value="1"/>
</dbReference>
<dbReference type="EC" id="2.4.-.-" evidence="1"/>
<keyword evidence="1" id="KW-0328">Glycosyltransferase</keyword>
<name>A0ABT8C2J1_9BACT</name>
<dbReference type="PANTHER" id="PTHR12526">
    <property type="entry name" value="GLYCOSYLTRANSFERASE"/>
    <property type="match status" value="1"/>
</dbReference>
<evidence type="ECO:0000313" key="1">
    <source>
        <dbReference type="EMBL" id="MDN3686556.1"/>
    </source>
</evidence>
<comment type="caution">
    <text evidence="1">The sequence shown here is derived from an EMBL/GenBank/DDBJ whole genome shotgun (WGS) entry which is preliminary data.</text>
</comment>
<dbReference type="SUPFAM" id="SSF53756">
    <property type="entry name" value="UDP-Glycosyltransferase/glycogen phosphorylase"/>
    <property type="match status" value="1"/>
</dbReference>